<dbReference type="Gene3D" id="3.40.50.2000">
    <property type="entry name" value="Glycogen Phosphorylase B"/>
    <property type="match status" value="1"/>
</dbReference>
<reference evidence="2" key="1">
    <citation type="submission" date="2009-01" db="EMBL/GenBank/DDBJ databases">
        <title>Complete sequence of chromosome Cyanothece sp. PCC 7425.</title>
        <authorList>
            <consortium name="US DOE Joint Genome Institute"/>
            <person name="Lucas S."/>
            <person name="Copeland A."/>
            <person name="Lapidus A."/>
            <person name="Glavina del Rio T."/>
            <person name="Dalin E."/>
            <person name="Tice H."/>
            <person name="Bruce D."/>
            <person name="Goodwin L."/>
            <person name="Pitluck S."/>
            <person name="Sims D."/>
            <person name="Meineke L."/>
            <person name="Brettin T."/>
            <person name="Detter J.C."/>
            <person name="Han C."/>
            <person name="Larimer F."/>
            <person name="Land M."/>
            <person name="Hauser L."/>
            <person name="Kyrpides N."/>
            <person name="Ovchinnikova G."/>
            <person name="Liberton M."/>
            <person name="Stoeckel J."/>
            <person name="Banerjee A."/>
            <person name="Singh A."/>
            <person name="Page L."/>
            <person name="Sato H."/>
            <person name="Zhao L."/>
            <person name="Sherman L."/>
            <person name="Pakrasi H."/>
            <person name="Richardson P."/>
        </authorList>
    </citation>
    <scope>NUCLEOTIDE SEQUENCE</scope>
    <source>
        <strain evidence="2">PCC 7425</strain>
    </source>
</reference>
<name>B8HQ78_CYAP4</name>
<proteinExistence type="predicted"/>
<dbReference type="InterPro" id="IPR007235">
    <property type="entry name" value="Glyco_trans_28_C"/>
</dbReference>
<dbReference type="Pfam" id="PF04101">
    <property type="entry name" value="Glyco_tran_28_C"/>
    <property type="match status" value="1"/>
</dbReference>
<dbReference type="STRING" id="395961.Cyan7425_5182"/>
<dbReference type="AlphaFoldDB" id="B8HQ78"/>
<dbReference type="EMBL" id="CP001344">
    <property type="protein sequence ID" value="ACL47475.1"/>
    <property type="molecule type" value="Genomic_DNA"/>
</dbReference>
<dbReference type="eggNOG" id="COG5017">
    <property type="taxonomic scope" value="Bacteria"/>
</dbReference>
<organism evidence="2">
    <name type="scientific">Cyanothece sp. (strain PCC 7425 / ATCC 29141)</name>
    <dbReference type="NCBI Taxonomy" id="395961"/>
    <lineage>
        <taxon>Bacteria</taxon>
        <taxon>Bacillati</taxon>
        <taxon>Cyanobacteriota</taxon>
        <taxon>Cyanophyceae</taxon>
        <taxon>Gomontiellales</taxon>
        <taxon>Cyanothecaceae</taxon>
        <taxon>Cyanothece</taxon>
    </lineage>
</organism>
<gene>
    <name evidence="2" type="ordered locus">Cyan7425_5182</name>
</gene>
<dbReference type="OrthoDB" id="9814973at2"/>
<evidence type="ECO:0000259" key="1">
    <source>
        <dbReference type="Pfam" id="PF04101"/>
    </source>
</evidence>
<dbReference type="HOGENOM" id="CLU_085408_1_0_3"/>
<accession>B8HQ78</accession>
<feature type="domain" description="Glycosyl transferase family 28 C-terminal" evidence="1">
    <location>
        <begin position="1"/>
        <end position="119"/>
    </location>
</feature>
<keyword evidence="2" id="KW-0808">Transferase</keyword>
<evidence type="ECO:0000313" key="2">
    <source>
        <dbReference type="EMBL" id="ACL47475.1"/>
    </source>
</evidence>
<sequence length="171" mass="19204">MIIVTLGTQFFPFNRAVDWLQTLLEEGLIRESVLLQHGQTSVSRLDHPLVHKVSSLKPEEMHKAVQQSSLVISHAGQGSARMLARLGAQFVLLPRLKQFGEHVDDHQLWFAQAIARLGVCYCTEYADLVDWVRQPPPPFQGELFPSPSLAEYLAGRFSSTPTWSKQPLTSV</sequence>
<dbReference type="SUPFAM" id="SSF53756">
    <property type="entry name" value="UDP-Glycosyltransferase/glycogen phosphorylase"/>
    <property type="match status" value="1"/>
</dbReference>
<dbReference type="GO" id="GO:0016758">
    <property type="term" value="F:hexosyltransferase activity"/>
    <property type="evidence" value="ECO:0007669"/>
    <property type="project" value="InterPro"/>
</dbReference>
<protein>
    <submittedName>
        <fullName evidence="2">Glycosyltransferase 28 domain protein</fullName>
    </submittedName>
</protein>
<dbReference type="KEGG" id="cyn:Cyan7425_5182"/>